<accession>A0A9E9NZ82</accession>
<dbReference type="Gene3D" id="3.30.750.24">
    <property type="entry name" value="STAS domain"/>
    <property type="match status" value="1"/>
</dbReference>
<dbReference type="Proteomes" id="UP001164794">
    <property type="component" value="Chromosome"/>
</dbReference>
<dbReference type="InterPro" id="IPR058548">
    <property type="entry name" value="MlaB-like_STAS"/>
</dbReference>
<dbReference type="EMBL" id="CP098248">
    <property type="protein sequence ID" value="WAV97154.1"/>
    <property type="molecule type" value="Genomic_DNA"/>
</dbReference>
<evidence type="ECO:0000259" key="1">
    <source>
        <dbReference type="Pfam" id="PF13466"/>
    </source>
</evidence>
<protein>
    <submittedName>
        <fullName evidence="2">STAS domain-containing protein</fullName>
    </submittedName>
</protein>
<feature type="domain" description="MlaB-like STAS" evidence="1">
    <location>
        <begin position="8"/>
        <end position="79"/>
    </location>
</feature>
<dbReference type="RefSeq" id="WP_269264622.1">
    <property type="nucleotide sequence ID" value="NZ_CP098248.1"/>
</dbReference>
<gene>
    <name evidence="3" type="ORF">NB645_10305</name>
    <name evidence="2" type="ORF">NB646_01015</name>
</gene>
<organism evidence="2">
    <name type="scientific">Oxalobacter aliiformigenes</name>
    <dbReference type="NCBI Taxonomy" id="2946593"/>
    <lineage>
        <taxon>Bacteria</taxon>
        <taxon>Pseudomonadati</taxon>
        <taxon>Pseudomonadota</taxon>
        <taxon>Betaproteobacteria</taxon>
        <taxon>Burkholderiales</taxon>
        <taxon>Oxalobacteraceae</taxon>
        <taxon>Oxalobacter</taxon>
    </lineage>
</organism>
<dbReference type="EMBL" id="CP098251">
    <property type="protein sequence ID" value="WAV91377.1"/>
    <property type="molecule type" value="Genomic_DNA"/>
</dbReference>
<keyword evidence="4" id="KW-1185">Reference proteome</keyword>
<reference evidence="3" key="1">
    <citation type="journal article" date="2022" name="Front. Microbiol.">
        <title>New perspectives on an old grouping: The genomic and phenotypic variability of Oxalobacter formigenes and the implications for calcium oxalate stone prevention.</title>
        <authorList>
            <person name="Chmiel J.A."/>
            <person name="Carr C."/>
            <person name="Stuivenberg G.A."/>
            <person name="Venema R."/>
            <person name="Chanyi R.M."/>
            <person name="Al K.F."/>
            <person name="Giguere D."/>
            <person name="Say H."/>
            <person name="Akouris P.P."/>
            <person name="Dominguez Romero S.A."/>
            <person name="Kwong A."/>
            <person name="Tai V."/>
            <person name="Koval S.F."/>
            <person name="Razvi H."/>
            <person name="Bjazevic J."/>
            <person name="Burton J.P."/>
        </authorList>
    </citation>
    <scope>NUCLEOTIDE SEQUENCE</scope>
    <source>
        <strain evidence="3">HOxNP-1</strain>
    </source>
</reference>
<sequence length="86" mass="9275">MSFAITSLNFSNAKNVLQEGLQAIARGEHECDLENLAQVDSASIAVLLAWQRAALQNHSPLHFINTPENLVSLASVYGVNDLLALS</sequence>
<dbReference type="Proteomes" id="UP001164819">
    <property type="component" value="Chromosome"/>
</dbReference>
<dbReference type="SUPFAM" id="SSF52091">
    <property type="entry name" value="SpoIIaa-like"/>
    <property type="match status" value="1"/>
</dbReference>
<dbReference type="AlphaFoldDB" id="A0A9E9NZ82"/>
<name>A0A9E9NZ82_9BURK</name>
<evidence type="ECO:0000313" key="2">
    <source>
        <dbReference type="EMBL" id="WAV91377.1"/>
    </source>
</evidence>
<evidence type="ECO:0000313" key="4">
    <source>
        <dbReference type="Proteomes" id="UP001164794"/>
    </source>
</evidence>
<proteinExistence type="predicted"/>
<dbReference type="Pfam" id="PF13466">
    <property type="entry name" value="STAS_2"/>
    <property type="match status" value="1"/>
</dbReference>
<evidence type="ECO:0000313" key="3">
    <source>
        <dbReference type="EMBL" id="WAV97154.1"/>
    </source>
</evidence>
<reference evidence="2" key="2">
    <citation type="journal article" date="2022" name="Front. Microbiol.">
        <title>New perspectives on an old grouping: The genomic and phenotypic variability of Oxalobacter formigenes and the implications for calcium oxalate stone prevention.</title>
        <authorList>
            <person name="Chmiel J.A."/>
            <person name="Carr C."/>
            <person name="Stuivenberg G.A."/>
            <person name="Venema R."/>
            <person name="Chanyi R.M."/>
            <person name="Al K.F."/>
            <person name="Giguere D."/>
            <person name="Say H."/>
            <person name="Akouris P.P."/>
            <person name="Dominguez Romero S.A."/>
            <person name="Kwong A."/>
            <person name="Tai V."/>
            <person name="Koval S.F."/>
            <person name="Razvi H."/>
            <person name="Bjazevic J."/>
            <person name="Burton J.P."/>
        </authorList>
    </citation>
    <scope>NUCLEOTIDE SEQUENCE</scope>
    <source>
        <strain evidence="2">OxK</strain>
    </source>
</reference>
<dbReference type="InterPro" id="IPR036513">
    <property type="entry name" value="STAS_dom_sf"/>
</dbReference>